<reference evidence="14" key="3">
    <citation type="submission" date="2025-09" db="UniProtKB">
        <authorList>
            <consortium name="Ensembl"/>
        </authorList>
    </citation>
    <scope>IDENTIFICATION</scope>
</reference>
<evidence type="ECO:0000313" key="14">
    <source>
        <dbReference type="Ensembl" id="ENSONIP00000040210.1"/>
    </source>
</evidence>
<keyword evidence="3" id="KW-0479">Metal-binding</keyword>
<gene>
    <name evidence="14" type="primary">LOC102080136</name>
</gene>
<keyword evidence="5 11" id="KW-0863">Zinc-finger</keyword>
<reference evidence="15" key="1">
    <citation type="submission" date="2012-01" db="EMBL/GenBank/DDBJ databases">
        <title>The Genome Sequence of Oreochromis niloticus (Nile Tilapia).</title>
        <authorList>
            <consortium name="Broad Institute Genome Assembly Team"/>
            <consortium name="Broad Institute Sequencing Platform"/>
            <person name="Di Palma F."/>
            <person name="Johnson J."/>
            <person name="Lander E.S."/>
            <person name="Lindblad-Toh K."/>
        </authorList>
    </citation>
    <scope>NUCLEOTIDE SEQUENCE [LARGE SCALE GENOMIC DNA]</scope>
</reference>
<evidence type="ECO:0000256" key="6">
    <source>
        <dbReference type="ARBA" id="ARBA00022833"/>
    </source>
</evidence>
<evidence type="ECO:0000256" key="4">
    <source>
        <dbReference type="ARBA" id="ARBA00022737"/>
    </source>
</evidence>
<dbReference type="PANTHER" id="PTHR24404">
    <property type="entry name" value="ZINC FINGER PROTEIN"/>
    <property type="match status" value="1"/>
</dbReference>
<evidence type="ECO:0000256" key="1">
    <source>
        <dbReference type="ARBA" id="ARBA00003767"/>
    </source>
</evidence>
<dbReference type="Pfam" id="PF00096">
    <property type="entry name" value="zf-C2H2"/>
    <property type="match status" value="4"/>
</dbReference>
<dbReference type="GO" id="GO:0003700">
    <property type="term" value="F:DNA-binding transcription factor activity"/>
    <property type="evidence" value="ECO:0007669"/>
    <property type="project" value="TreeGrafter"/>
</dbReference>
<dbReference type="SUPFAM" id="SSF57667">
    <property type="entry name" value="beta-beta-alpha zinc fingers"/>
    <property type="match status" value="3"/>
</dbReference>
<keyword evidence="15" id="KW-1185">Reference proteome</keyword>
<feature type="domain" description="C2H2-type" evidence="13">
    <location>
        <begin position="390"/>
        <end position="417"/>
    </location>
</feature>
<evidence type="ECO:0000256" key="7">
    <source>
        <dbReference type="ARBA" id="ARBA00023015"/>
    </source>
</evidence>
<protein>
    <submittedName>
        <fullName evidence="14">Zinc finger protein 691</fullName>
    </submittedName>
</protein>
<evidence type="ECO:0000313" key="15">
    <source>
        <dbReference type="Proteomes" id="UP000005207"/>
    </source>
</evidence>
<proteinExistence type="predicted"/>
<dbReference type="GeneTree" id="ENSGT00940000164807"/>
<sequence length="465" mass="52211">MASRRSFHSQLSSIMETMARSALSQVCKLVDEDSAELREELSRLLFANSALAEKVNSLECELTIVRSDAPSLCKSYRSVGVQTVCFRDEDAAVPGPPTIEGIFGKDWCMNLWKDRDPYSLQRYTDSPQSPDKSVTALSDQITVTEIKEEDYEGDAVSSCQQETLSTEAEHEDSMAEESEQLSVGYAFDGSTCSLSFDQDGEQVVSVGGIEEPSVQVVSINDTEEAFSTHIIPIEEDDDDDDDDVQFVQESQQEPAVNTTEVGPSHDEQQTMPVDSTEKDSAVDKESHNDFNVRDTETSRDQNRERFTCQICNRTFFHKGTLTHHMKSHKSNFCSICKQHFPHRNKLNSHSCLPPVPSHRISKSCELCGKSFANPSALRIHYVVHTGEKPHRCSLCGKGFTQKGNLKCHLRIHTGERPFRCVKCGKTFTQKVNLNHHLMAHINREVVGERPIPRRHVKNMIAAISQ</sequence>
<dbReference type="OMA" id="NRERFTC"/>
<dbReference type="AlphaFoldDB" id="A0A669C084"/>
<evidence type="ECO:0000256" key="11">
    <source>
        <dbReference type="PROSITE-ProRule" id="PRU00042"/>
    </source>
</evidence>
<dbReference type="FunCoup" id="A0A669C084">
    <property type="interactions" value="124"/>
</dbReference>
<dbReference type="GO" id="GO:0005634">
    <property type="term" value="C:nucleus"/>
    <property type="evidence" value="ECO:0007669"/>
    <property type="project" value="UniProtKB-SubCell"/>
</dbReference>
<dbReference type="InterPro" id="IPR013087">
    <property type="entry name" value="Znf_C2H2_type"/>
</dbReference>
<dbReference type="InterPro" id="IPR050589">
    <property type="entry name" value="Ikaros_C2H2-ZF"/>
</dbReference>
<feature type="domain" description="C2H2-type" evidence="13">
    <location>
        <begin position="418"/>
        <end position="445"/>
    </location>
</feature>
<feature type="domain" description="C2H2-type" evidence="13">
    <location>
        <begin position="362"/>
        <end position="389"/>
    </location>
</feature>
<evidence type="ECO:0000256" key="5">
    <source>
        <dbReference type="ARBA" id="ARBA00022771"/>
    </source>
</evidence>
<comment type="subcellular location">
    <subcellularLocation>
        <location evidence="2">Nucleus</location>
    </subcellularLocation>
</comment>
<feature type="compositionally biased region" description="Basic and acidic residues" evidence="12">
    <location>
        <begin position="275"/>
        <end position="298"/>
    </location>
</feature>
<dbReference type="PROSITE" id="PS00028">
    <property type="entry name" value="ZINC_FINGER_C2H2_1"/>
    <property type="match status" value="4"/>
</dbReference>
<keyword evidence="10" id="KW-0539">Nucleus</keyword>
<dbReference type="GO" id="GO:0006357">
    <property type="term" value="P:regulation of transcription by RNA polymerase II"/>
    <property type="evidence" value="ECO:0007669"/>
    <property type="project" value="TreeGrafter"/>
</dbReference>
<comment type="function">
    <text evidence="1">May be involved in transcriptional regulation.</text>
</comment>
<name>A0A669C084_ORENI</name>
<feature type="compositionally biased region" description="Polar residues" evidence="12">
    <location>
        <begin position="157"/>
        <end position="166"/>
    </location>
</feature>
<dbReference type="FunFam" id="3.30.160.60:FF:000912">
    <property type="entry name" value="Zinc finger protein 660"/>
    <property type="match status" value="1"/>
</dbReference>
<evidence type="ECO:0000256" key="3">
    <source>
        <dbReference type="ARBA" id="ARBA00022723"/>
    </source>
</evidence>
<accession>A0A669C084</accession>
<dbReference type="RefSeq" id="XP_005468751.1">
    <property type="nucleotide sequence ID" value="XM_005468694.4"/>
</dbReference>
<evidence type="ECO:0000256" key="12">
    <source>
        <dbReference type="SAM" id="MobiDB-lite"/>
    </source>
</evidence>
<feature type="domain" description="C2H2-type" evidence="13">
    <location>
        <begin position="306"/>
        <end position="328"/>
    </location>
</feature>
<evidence type="ECO:0000256" key="8">
    <source>
        <dbReference type="ARBA" id="ARBA00023125"/>
    </source>
</evidence>
<keyword evidence="8" id="KW-0238">DNA-binding</keyword>
<keyword evidence="7" id="KW-0805">Transcription regulation</keyword>
<dbReference type="GO" id="GO:0008270">
    <property type="term" value="F:zinc ion binding"/>
    <property type="evidence" value="ECO:0007669"/>
    <property type="project" value="UniProtKB-KW"/>
</dbReference>
<dbReference type="PROSITE" id="PS50157">
    <property type="entry name" value="ZINC_FINGER_C2H2_2"/>
    <property type="match status" value="4"/>
</dbReference>
<feature type="compositionally biased region" description="Polar residues" evidence="12">
    <location>
        <begin position="250"/>
        <end position="261"/>
    </location>
</feature>
<dbReference type="Ensembl" id="ENSONIT00000044840.1">
    <property type="protein sequence ID" value="ENSONIP00000040210.1"/>
    <property type="gene ID" value="ENSONIG00000043067.1"/>
</dbReference>
<keyword evidence="4" id="KW-0677">Repeat</keyword>
<dbReference type="Gene3D" id="3.30.160.60">
    <property type="entry name" value="Classic Zinc Finger"/>
    <property type="match status" value="4"/>
</dbReference>
<dbReference type="SMART" id="SM00355">
    <property type="entry name" value="ZnF_C2H2"/>
    <property type="match status" value="5"/>
</dbReference>
<dbReference type="InParanoid" id="A0A669C084"/>
<dbReference type="PANTHER" id="PTHR24404:SF110">
    <property type="entry name" value="C2H2-TYPE DOMAIN-CONTAINING PROTEIN"/>
    <property type="match status" value="1"/>
</dbReference>
<dbReference type="InterPro" id="IPR036236">
    <property type="entry name" value="Znf_C2H2_sf"/>
</dbReference>
<evidence type="ECO:0000259" key="13">
    <source>
        <dbReference type="PROSITE" id="PS50157"/>
    </source>
</evidence>
<feature type="region of interest" description="Disordered" evidence="12">
    <location>
        <begin position="151"/>
        <end position="171"/>
    </location>
</feature>
<dbReference type="GeneID" id="102080136"/>
<dbReference type="OrthoDB" id="8922241at2759"/>
<evidence type="ECO:0000256" key="2">
    <source>
        <dbReference type="ARBA" id="ARBA00004123"/>
    </source>
</evidence>
<organism evidence="14 15">
    <name type="scientific">Oreochromis niloticus</name>
    <name type="common">Nile tilapia</name>
    <name type="synonym">Tilapia nilotica</name>
    <dbReference type="NCBI Taxonomy" id="8128"/>
    <lineage>
        <taxon>Eukaryota</taxon>
        <taxon>Metazoa</taxon>
        <taxon>Chordata</taxon>
        <taxon>Craniata</taxon>
        <taxon>Vertebrata</taxon>
        <taxon>Euteleostomi</taxon>
        <taxon>Actinopterygii</taxon>
        <taxon>Neopterygii</taxon>
        <taxon>Teleostei</taxon>
        <taxon>Neoteleostei</taxon>
        <taxon>Acanthomorphata</taxon>
        <taxon>Ovalentaria</taxon>
        <taxon>Cichlomorphae</taxon>
        <taxon>Cichliformes</taxon>
        <taxon>Cichlidae</taxon>
        <taxon>African cichlids</taxon>
        <taxon>Pseudocrenilabrinae</taxon>
        <taxon>Oreochromini</taxon>
        <taxon>Oreochromis</taxon>
    </lineage>
</organism>
<keyword evidence="9" id="KW-0804">Transcription</keyword>
<feature type="region of interest" description="Disordered" evidence="12">
    <location>
        <begin position="250"/>
        <end position="298"/>
    </location>
</feature>
<reference evidence="14" key="2">
    <citation type="submission" date="2025-08" db="UniProtKB">
        <authorList>
            <consortium name="Ensembl"/>
        </authorList>
    </citation>
    <scope>IDENTIFICATION</scope>
</reference>
<evidence type="ECO:0000256" key="10">
    <source>
        <dbReference type="ARBA" id="ARBA00023242"/>
    </source>
</evidence>
<dbReference type="FunFam" id="3.30.160.60:FF:000097">
    <property type="entry name" value="Zinc finger protein"/>
    <property type="match status" value="1"/>
</dbReference>
<keyword evidence="6" id="KW-0862">Zinc</keyword>
<dbReference type="GO" id="GO:0000978">
    <property type="term" value="F:RNA polymerase II cis-regulatory region sequence-specific DNA binding"/>
    <property type="evidence" value="ECO:0007669"/>
    <property type="project" value="TreeGrafter"/>
</dbReference>
<dbReference type="Proteomes" id="UP000005207">
    <property type="component" value="Linkage group LG4"/>
</dbReference>
<evidence type="ECO:0000256" key="9">
    <source>
        <dbReference type="ARBA" id="ARBA00023163"/>
    </source>
</evidence>
<dbReference type="KEGG" id="onl:102080136"/>